<dbReference type="Proteomes" id="UP001271007">
    <property type="component" value="Unassembled WGS sequence"/>
</dbReference>
<accession>A0AAJ0DGC1</accession>
<dbReference type="EMBL" id="JAWDJX010000038">
    <property type="protein sequence ID" value="KAK3049689.1"/>
    <property type="molecule type" value="Genomic_DNA"/>
</dbReference>
<sequence>MPLANSPVFIAGIGICHPRGSHDISDTVLAAGTKALLDAGLTYKDVKQSVACFLDEDLSVKRESFETYGRTGTPVCRVDNYSGFHVASQFVKAGGAQCVMMVGFDQSHAYLKDSAILILASQVNSPIHSRTSNADDETIATRTSIQAALRQSALLPEDFQIVELRHGSNQSVQAALGEMKVNEDSTASPVSHPFIGQTGLGGLCELVWQLRGWTRQRSVPQARNCLQYTLGPDGTAYATVLSRADGRAAPSWDQVEHVRDGRERLAHNPATETREVSFEDWEAVKANDNFVPVETVKRLRLAARGGDRAALARL</sequence>
<dbReference type="InterPro" id="IPR016039">
    <property type="entry name" value="Thiolase-like"/>
</dbReference>
<dbReference type="AlphaFoldDB" id="A0AAJ0DGC1"/>
<reference evidence="1" key="1">
    <citation type="submission" date="2023-04" db="EMBL/GenBank/DDBJ databases">
        <title>Black Yeasts Isolated from many extreme environments.</title>
        <authorList>
            <person name="Coleine C."/>
            <person name="Stajich J.E."/>
            <person name="Selbmann L."/>
        </authorList>
    </citation>
    <scope>NUCLEOTIDE SEQUENCE</scope>
    <source>
        <strain evidence="1">CCFEE 5312</strain>
    </source>
</reference>
<organism evidence="1 2">
    <name type="scientific">Extremus antarcticus</name>
    <dbReference type="NCBI Taxonomy" id="702011"/>
    <lineage>
        <taxon>Eukaryota</taxon>
        <taxon>Fungi</taxon>
        <taxon>Dikarya</taxon>
        <taxon>Ascomycota</taxon>
        <taxon>Pezizomycotina</taxon>
        <taxon>Dothideomycetes</taxon>
        <taxon>Dothideomycetidae</taxon>
        <taxon>Mycosphaerellales</taxon>
        <taxon>Extremaceae</taxon>
        <taxon>Extremus</taxon>
    </lineage>
</organism>
<dbReference type="GO" id="GO:0016746">
    <property type="term" value="F:acyltransferase activity"/>
    <property type="evidence" value="ECO:0007669"/>
    <property type="project" value="InterPro"/>
</dbReference>
<gene>
    <name evidence="1" type="ORF">LTR09_009111</name>
</gene>
<evidence type="ECO:0000313" key="1">
    <source>
        <dbReference type="EMBL" id="KAK3049689.1"/>
    </source>
</evidence>
<evidence type="ECO:0000313" key="2">
    <source>
        <dbReference type="Proteomes" id="UP001271007"/>
    </source>
</evidence>
<dbReference type="Gene3D" id="3.40.47.10">
    <property type="match status" value="2"/>
</dbReference>
<dbReference type="SUPFAM" id="SSF53901">
    <property type="entry name" value="Thiolase-like"/>
    <property type="match status" value="1"/>
</dbReference>
<dbReference type="PANTHER" id="PTHR42870">
    <property type="entry name" value="ACETYL-COA C-ACETYLTRANSFERASE"/>
    <property type="match status" value="1"/>
</dbReference>
<proteinExistence type="predicted"/>
<dbReference type="PANTHER" id="PTHR42870:SF1">
    <property type="entry name" value="NON-SPECIFIC LIPID-TRANSFER PROTEIN-LIKE 2"/>
    <property type="match status" value="1"/>
</dbReference>
<comment type="caution">
    <text evidence="1">The sequence shown here is derived from an EMBL/GenBank/DDBJ whole genome shotgun (WGS) entry which is preliminary data.</text>
</comment>
<protein>
    <submittedName>
        <fullName evidence="1">Uncharacterized protein</fullName>
    </submittedName>
</protein>
<name>A0AAJ0DGC1_9PEZI</name>
<keyword evidence="2" id="KW-1185">Reference proteome</keyword>